<dbReference type="SUPFAM" id="SSF55248">
    <property type="entry name" value="PCD-like"/>
    <property type="match status" value="1"/>
</dbReference>
<evidence type="ECO:0000256" key="4">
    <source>
        <dbReference type="ARBA" id="ARBA00023239"/>
    </source>
</evidence>
<protein>
    <recommendedName>
        <fullName evidence="3">4a-hydroxytetrahydrobiopterin dehydratase</fullName>
        <ecNumber evidence="3">4.2.1.96</ecNumber>
    </recommendedName>
    <alternativeName>
        <fullName evidence="5">4-alpha-hydroxy-tetrahydropterin dehydratase</fullName>
    </alternativeName>
</protein>
<dbReference type="Pfam" id="PF01329">
    <property type="entry name" value="Pterin_4a"/>
    <property type="match status" value="1"/>
</dbReference>
<dbReference type="EC" id="4.2.1.96" evidence="3"/>
<organism evidence="6 7">
    <name type="scientific">Hapsidospora chrysogenum (strain ATCC 11550 / CBS 779.69 / DSM 880 / IAM 14645 / JCM 23072 / IMI 49137)</name>
    <name type="common">Acremonium chrysogenum</name>
    <dbReference type="NCBI Taxonomy" id="857340"/>
    <lineage>
        <taxon>Eukaryota</taxon>
        <taxon>Fungi</taxon>
        <taxon>Dikarya</taxon>
        <taxon>Ascomycota</taxon>
        <taxon>Pezizomycotina</taxon>
        <taxon>Sordariomycetes</taxon>
        <taxon>Hypocreomycetidae</taxon>
        <taxon>Hypocreales</taxon>
        <taxon>Bionectriaceae</taxon>
        <taxon>Hapsidospora</taxon>
    </lineage>
</organism>
<dbReference type="Gene3D" id="3.30.1360.20">
    <property type="entry name" value="Transcriptional coactivator/pterin dehydratase"/>
    <property type="match status" value="1"/>
</dbReference>
<evidence type="ECO:0000313" key="7">
    <source>
        <dbReference type="Proteomes" id="UP000029964"/>
    </source>
</evidence>
<evidence type="ECO:0000313" key="6">
    <source>
        <dbReference type="EMBL" id="KFH47795.1"/>
    </source>
</evidence>
<evidence type="ECO:0000256" key="1">
    <source>
        <dbReference type="ARBA" id="ARBA00001554"/>
    </source>
</evidence>
<dbReference type="CDD" id="cd00488">
    <property type="entry name" value="PCD_DCoH"/>
    <property type="match status" value="1"/>
</dbReference>
<dbReference type="HOGENOM" id="CLU_081974_1_0_1"/>
<dbReference type="OrthoDB" id="277398at2759"/>
<dbReference type="Proteomes" id="UP000029964">
    <property type="component" value="Unassembled WGS sequence"/>
</dbReference>
<name>A0A086TEL3_HAPC1</name>
<comment type="caution">
    <text evidence="6">The sequence shown here is derived from an EMBL/GenBank/DDBJ whole genome shotgun (WGS) entry which is preliminary data.</text>
</comment>
<sequence length="170" mass="18942">MLNTLRCQLRTHTARSTLTAVPRNFDMAMHTQQPRFSAGTDEAAATPRLNSLLTSEGGRWTLTNDGEALERSFKFKTFAKAWDFMTGVSLSCKTRNHHPEWSNVYNTTFVRWTTHNPKGLSQKDLEMADICDAIARDFGELEPEPVSCDLRDVAGKATVSAGDCCVPKKS</sequence>
<keyword evidence="4" id="KW-0456">Lyase</keyword>
<comment type="catalytic activity">
    <reaction evidence="1">
        <text>(4aS,6R)-4a-hydroxy-L-erythro-5,6,7,8-tetrahydrobiopterin = (6R)-L-erythro-6,7-dihydrobiopterin + H2O</text>
        <dbReference type="Rhea" id="RHEA:11920"/>
        <dbReference type="ChEBI" id="CHEBI:15377"/>
        <dbReference type="ChEBI" id="CHEBI:15642"/>
        <dbReference type="ChEBI" id="CHEBI:43120"/>
        <dbReference type="EC" id="4.2.1.96"/>
    </reaction>
</comment>
<dbReference type="GO" id="GO:0006729">
    <property type="term" value="P:tetrahydrobiopterin biosynthetic process"/>
    <property type="evidence" value="ECO:0007669"/>
    <property type="project" value="InterPro"/>
</dbReference>
<comment type="similarity">
    <text evidence="2">Belongs to the pterin-4-alpha-carbinolamine dehydratase family.</text>
</comment>
<keyword evidence="7" id="KW-1185">Reference proteome</keyword>
<proteinExistence type="inferred from homology"/>
<dbReference type="STRING" id="857340.A0A086TEL3"/>
<evidence type="ECO:0000256" key="3">
    <source>
        <dbReference type="ARBA" id="ARBA00013252"/>
    </source>
</evidence>
<evidence type="ECO:0000256" key="5">
    <source>
        <dbReference type="ARBA" id="ARBA00030497"/>
    </source>
</evidence>
<evidence type="ECO:0000256" key="2">
    <source>
        <dbReference type="ARBA" id="ARBA00006472"/>
    </source>
</evidence>
<dbReference type="EMBL" id="JPKY01000007">
    <property type="protein sequence ID" value="KFH47795.1"/>
    <property type="molecule type" value="Genomic_DNA"/>
</dbReference>
<dbReference type="InterPro" id="IPR001533">
    <property type="entry name" value="Pterin_deHydtase"/>
</dbReference>
<gene>
    <name evidence="6" type="ORF">ACRE_013100</name>
</gene>
<dbReference type="PANTHER" id="PTHR12599">
    <property type="entry name" value="PTERIN-4-ALPHA-CARBINOLAMINE DEHYDRATASE"/>
    <property type="match status" value="1"/>
</dbReference>
<dbReference type="PANTHER" id="PTHR12599:SF0">
    <property type="entry name" value="PTERIN-4-ALPHA-CARBINOLAMINE DEHYDRATASE"/>
    <property type="match status" value="1"/>
</dbReference>
<dbReference type="GO" id="GO:0008124">
    <property type="term" value="F:4-alpha-hydroxytetrahydrobiopterin dehydratase activity"/>
    <property type="evidence" value="ECO:0007669"/>
    <property type="project" value="UniProtKB-EC"/>
</dbReference>
<dbReference type="AlphaFoldDB" id="A0A086TEL3"/>
<dbReference type="InterPro" id="IPR036428">
    <property type="entry name" value="PCD_sf"/>
</dbReference>
<reference evidence="7" key="1">
    <citation type="journal article" date="2014" name="Genome Announc.">
        <title>Genome sequence and annotation of Acremonium chrysogenum, producer of the beta-lactam antibiotic cephalosporin C.</title>
        <authorList>
            <person name="Terfehr D."/>
            <person name="Dahlmann T.A."/>
            <person name="Specht T."/>
            <person name="Zadra I."/>
            <person name="Kuernsteiner H."/>
            <person name="Kueck U."/>
        </authorList>
    </citation>
    <scope>NUCLEOTIDE SEQUENCE [LARGE SCALE GENOMIC DNA]</scope>
    <source>
        <strain evidence="7">ATCC 11550 / CBS 779.69 / DSM 880 / IAM 14645 / JCM 23072 / IMI 49137</strain>
    </source>
</reference>
<accession>A0A086TEL3</accession>